<keyword evidence="1" id="KW-0732">Signal</keyword>
<organism evidence="3 4">
    <name type="scientific">Stachybotrys chlorohalonatus (strain IBT 40285)</name>
    <dbReference type="NCBI Taxonomy" id="1283841"/>
    <lineage>
        <taxon>Eukaryota</taxon>
        <taxon>Fungi</taxon>
        <taxon>Dikarya</taxon>
        <taxon>Ascomycota</taxon>
        <taxon>Pezizomycotina</taxon>
        <taxon>Sordariomycetes</taxon>
        <taxon>Hypocreomycetidae</taxon>
        <taxon>Hypocreales</taxon>
        <taxon>Stachybotryaceae</taxon>
        <taxon>Stachybotrys</taxon>
    </lineage>
</organism>
<evidence type="ECO:0000256" key="1">
    <source>
        <dbReference type="SAM" id="SignalP"/>
    </source>
</evidence>
<dbReference type="PANTHER" id="PTHR38787:SF3">
    <property type="entry name" value="REGULATORY P DOMAIN-CONTAINING PROTEIN"/>
    <property type="match status" value="1"/>
</dbReference>
<dbReference type="OrthoDB" id="2099887at2759"/>
<dbReference type="EMBL" id="KL660690">
    <property type="protein sequence ID" value="KFA64298.1"/>
    <property type="molecule type" value="Genomic_DNA"/>
</dbReference>
<dbReference type="Proteomes" id="UP000028524">
    <property type="component" value="Unassembled WGS sequence"/>
</dbReference>
<gene>
    <name evidence="3" type="ORF">S40285_06059</name>
</gene>
<dbReference type="NCBIfam" id="TIGR04312">
    <property type="entry name" value="choice_anch_B"/>
    <property type="match status" value="1"/>
</dbReference>
<dbReference type="Pfam" id="PF25484">
    <property type="entry name" value="DUF7907"/>
    <property type="match status" value="1"/>
</dbReference>
<accession>A0A084QK13</accession>
<dbReference type="STRING" id="1283841.A0A084QK13"/>
<dbReference type="InParanoid" id="A0A084QK13"/>
<evidence type="ECO:0000313" key="3">
    <source>
        <dbReference type="EMBL" id="KFA64298.1"/>
    </source>
</evidence>
<protein>
    <recommendedName>
        <fullName evidence="2">DUF7907 domain-containing protein</fullName>
    </recommendedName>
</protein>
<name>A0A084QK13_STAC4</name>
<feature type="signal peptide" evidence="1">
    <location>
        <begin position="1"/>
        <end position="17"/>
    </location>
</feature>
<reference evidence="3 4" key="1">
    <citation type="journal article" date="2014" name="BMC Genomics">
        <title>Comparative genome sequencing reveals chemotype-specific gene clusters in the toxigenic black mold Stachybotrys.</title>
        <authorList>
            <person name="Semeiks J."/>
            <person name="Borek D."/>
            <person name="Otwinowski Z."/>
            <person name="Grishin N.V."/>
        </authorList>
    </citation>
    <scope>NUCLEOTIDE SEQUENCE [LARGE SCALE GENOMIC DNA]</scope>
    <source>
        <strain evidence="3 4">IBT 40285</strain>
    </source>
</reference>
<proteinExistence type="predicted"/>
<sequence>MISLIAPLAALAGLAAAGPIASRQIVPNYPASSTSKGFHLVVNVTDPSTDFSPSINNFYVTSIHVGPPLNYVGVTAEPGRIFYQNGTAEEVRYGQSTVISDGATPPVPFGLSLRPDEGSDVVSTARLDAGPGTTGVRVSRFPEPYRFLQPETFLACNESLAYYQGRYFTVIKQADVTVDEDGSINYNVPDNCISVRLIPECTELNELPEDAYASHEFAADTQCYDDVSALNWSDSSAIALATSLSSPPNRPGQNAPGACWELPLREPRRPARVLGDASVILDLVPCAKEASNTYIARAAALGLTCCPASHPLVLLHPITRSHSKSSIRRGDQKEDELRARSCIPPLTMRYNTIAGAVLSAASAVVAKELPKDDALAAELYDNGALHERIMSEKLEFWTAEAEAGLLNSAQWPRLNYTRCIDGVAEAVPGNPLLTFRCRNIDLYDFMNHAELGSPGSDAQLRTGSGSWGWVDPDSGREFIANGQYDGTSFIEILPEGRIKVLAFLPAVVPAAARSLWKEVRRYRNYMVIGSELEGHGVQIFDLTKLLDIELAEGDAPVQFGTADLTGWFNELPIGSSHNVVVNEEAGYGASVGSRPRDQDCLGGFIFFDLEDPSNPTRIGCASDDGYIHDAECLIYRGPDDRYVGRDICYAYNEDSLTIYDVTDKTNPVILSVTGYTGVQYTHQGAVLDKQWQQYLVMDDEYDEVGRTGPHVGPAIDGYPVTYIWDISDLEAPKQTGLYRGTVRTVDHNQYINMYDGYVYQSNYGAGLRVYDVSSIPEDPTGDSVCEVAYFDIYPEDDSAPGGGNPAFVGTWSSYAEFPSGFIWINTIERGGYLVKLTRREACRPKTCNADNCLRAMRSNSVAGRLEESQEFCGDFLDGWSANVTEVPSFASSACTGNVISRVSSACSCLPTPTGATTSSAPAAITTAP</sequence>
<dbReference type="PANTHER" id="PTHR38787">
    <property type="entry name" value="REGULATORY P DOMAIN-CONTAINING PROTEIN"/>
    <property type="match status" value="1"/>
</dbReference>
<dbReference type="GO" id="GO:0005576">
    <property type="term" value="C:extracellular region"/>
    <property type="evidence" value="ECO:0007669"/>
    <property type="project" value="TreeGrafter"/>
</dbReference>
<evidence type="ECO:0000259" key="2">
    <source>
        <dbReference type="Pfam" id="PF25484"/>
    </source>
</evidence>
<dbReference type="InterPro" id="IPR057229">
    <property type="entry name" value="DUF7907"/>
</dbReference>
<dbReference type="AlphaFoldDB" id="A0A084QK13"/>
<keyword evidence="4" id="KW-1185">Reference proteome</keyword>
<feature type="domain" description="DUF7907" evidence="2">
    <location>
        <begin position="35"/>
        <end position="201"/>
    </location>
</feature>
<feature type="chain" id="PRO_5001779328" description="DUF7907 domain-containing protein" evidence="1">
    <location>
        <begin position="18"/>
        <end position="928"/>
    </location>
</feature>
<dbReference type="HOGENOM" id="CLU_315011_0_0_1"/>
<evidence type="ECO:0000313" key="4">
    <source>
        <dbReference type="Proteomes" id="UP000028524"/>
    </source>
</evidence>
<dbReference type="InterPro" id="IPR027589">
    <property type="entry name" value="Choice_anch_B"/>
</dbReference>